<protein>
    <submittedName>
        <fullName evidence="1">Uncharacterized protein</fullName>
    </submittedName>
</protein>
<sequence>MGWPDRWHSQCHHDAGTCRDLIATVYPVAFSPPDLTYLSRPRRDLPTRTDKAIAILRRPCHVLSESHRDPYRGKIDDDIVLTIGRYEEVYGDRDFLRPARYHVGPLASTEGRLAEAWDALEALMTVECTDAAGASTSQSVPDSEVASHREQLAAVVARAEVAERNLTARSAKLQSAITQASLADLPREAAELRVMLTVERWECEHERGQWAEEHSL</sequence>
<evidence type="ECO:0000313" key="1">
    <source>
        <dbReference type="EMBL" id="MQL84955.1"/>
    </source>
</evidence>
<evidence type="ECO:0000313" key="2">
    <source>
        <dbReference type="Proteomes" id="UP000652761"/>
    </source>
</evidence>
<dbReference type="EMBL" id="NMUH01000797">
    <property type="protein sequence ID" value="MQL84955.1"/>
    <property type="molecule type" value="Genomic_DNA"/>
</dbReference>
<accession>A0A843UN75</accession>
<name>A0A843UN75_COLES</name>
<gene>
    <name evidence="1" type="ORF">Taro_017462</name>
</gene>
<dbReference type="Proteomes" id="UP000652761">
    <property type="component" value="Unassembled WGS sequence"/>
</dbReference>
<reference evidence="1" key="1">
    <citation type="submission" date="2017-07" db="EMBL/GenBank/DDBJ databases">
        <title>Taro Niue Genome Assembly and Annotation.</title>
        <authorList>
            <person name="Atibalentja N."/>
            <person name="Keating K."/>
            <person name="Fields C.J."/>
        </authorList>
    </citation>
    <scope>NUCLEOTIDE SEQUENCE</scope>
    <source>
        <strain evidence="1">Niue_2</strain>
        <tissue evidence="1">Leaf</tissue>
    </source>
</reference>
<comment type="caution">
    <text evidence="1">The sequence shown here is derived from an EMBL/GenBank/DDBJ whole genome shotgun (WGS) entry which is preliminary data.</text>
</comment>
<organism evidence="1 2">
    <name type="scientific">Colocasia esculenta</name>
    <name type="common">Wild taro</name>
    <name type="synonym">Arum esculentum</name>
    <dbReference type="NCBI Taxonomy" id="4460"/>
    <lineage>
        <taxon>Eukaryota</taxon>
        <taxon>Viridiplantae</taxon>
        <taxon>Streptophyta</taxon>
        <taxon>Embryophyta</taxon>
        <taxon>Tracheophyta</taxon>
        <taxon>Spermatophyta</taxon>
        <taxon>Magnoliopsida</taxon>
        <taxon>Liliopsida</taxon>
        <taxon>Araceae</taxon>
        <taxon>Aroideae</taxon>
        <taxon>Colocasieae</taxon>
        <taxon>Colocasia</taxon>
    </lineage>
</organism>
<proteinExistence type="predicted"/>
<dbReference type="AlphaFoldDB" id="A0A843UN75"/>
<keyword evidence="2" id="KW-1185">Reference proteome</keyword>